<dbReference type="EMBL" id="BOQN01000206">
    <property type="protein sequence ID" value="GIM98231.1"/>
    <property type="molecule type" value="Genomic_DNA"/>
</dbReference>
<dbReference type="Gene3D" id="1.10.287.1060">
    <property type="entry name" value="ESAT-6-like"/>
    <property type="match status" value="1"/>
</dbReference>
<dbReference type="InterPro" id="IPR036689">
    <property type="entry name" value="ESAT-6-like_sf"/>
</dbReference>
<evidence type="ECO:0000313" key="2">
    <source>
        <dbReference type="Proteomes" id="UP000677082"/>
    </source>
</evidence>
<protein>
    <recommendedName>
        <fullName evidence="3">WXG100 family type VII secretion target</fullName>
    </recommendedName>
</protein>
<reference evidence="1 2" key="1">
    <citation type="submission" date="2021-03" db="EMBL/GenBank/DDBJ databases">
        <title>Whole genome shotgun sequence of Actinoplanes toevensis NBRC 105298.</title>
        <authorList>
            <person name="Komaki H."/>
            <person name="Tamura T."/>
        </authorList>
    </citation>
    <scope>NUCLEOTIDE SEQUENCE [LARGE SCALE GENOMIC DNA]</scope>
    <source>
        <strain evidence="1 2">NBRC 105298</strain>
    </source>
</reference>
<name>A0A919WDQ7_9ACTN</name>
<evidence type="ECO:0008006" key="3">
    <source>
        <dbReference type="Google" id="ProtNLM"/>
    </source>
</evidence>
<accession>A0A919WDQ7</accession>
<gene>
    <name evidence="1" type="ORF">Ato02nite_100240</name>
</gene>
<sequence>MTFSVEPAALDAFAAQVGRAGDDATSIQNYLLGYQVDSGWDGLLIEAVGDSHIRSMNAARDISGRVAGVLHGSQAALTAVADYYRHTDAAAAAKLDATMPGRCASVPSALEQRWAANACRPGFADSREPAGRLKPVDDVEYTHPLAALDNISVSNWALKGFDFVFGFNPLEKVSEFFIGDWQAVAKGGKALGNTAAGFDDLAYNVQGGAMAVHRVWQGAAADAAYAHFTGTATAAESLVDPLKQIAAQFDTIAHGVWGTAEAVTGWVKGMIDAAIIAGIAAAAGTITAESGIGAIVGYGVAAIEVCELLDMWAQATAAMTNLYSIVQGALGTIESQLAFLREAQLPSTSVFDPYQSPFPTR</sequence>
<comment type="caution">
    <text evidence="1">The sequence shown here is derived from an EMBL/GenBank/DDBJ whole genome shotgun (WGS) entry which is preliminary data.</text>
</comment>
<evidence type="ECO:0000313" key="1">
    <source>
        <dbReference type="EMBL" id="GIM98231.1"/>
    </source>
</evidence>
<organism evidence="1 2">
    <name type="scientific">Paractinoplanes toevensis</name>
    <dbReference type="NCBI Taxonomy" id="571911"/>
    <lineage>
        <taxon>Bacteria</taxon>
        <taxon>Bacillati</taxon>
        <taxon>Actinomycetota</taxon>
        <taxon>Actinomycetes</taxon>
        <taxon>Micromonosporales</taxon>
        <taxon>Micromonosporaceae</taxon>
        <taxon>Paractinoplanes</taxon>
    </lineage>
</organism>
<proteinExistence type="predicted"/>
<dbReference type="AlphaFoldDB" id="A0A919WDQ7"/>
<dbReference type="SUPFAM" id="SSF140453">
    <property type="entry name" value="EsxAB dimer-like"/>
    <property type="match status" value="1"/>
</dbReference>
<keyword evidence="2" id="KW-1185">Reference proteome</keyword>
<dbReference type="Proteomes" id="UP000677082">
    <property type="component" value="Unassembled WGS sequence"/>
</dbReference>
<dbReference type="RefSeq" id="WP_213013854.1">
    <property type="nucleotide sequence ID" value="NZ_BOQN01000206.1"/>
</dbReference>